<evidence type="ECO:0000256" key="1">
    <source>
        <dbReference type="SAM" id="MobiDB-lite"/>
    </source>
</evidence>
<gene>
    <name evidence="2" type="ORF">KP509_04G106900</name>
</gene>
<protein>
    <submittedName>
        <fullName evidence="2">Uncharacterized protein</fullName>
    </submittedName>
</protein>
<reference evidence="2" key="1">
    <citation type="submission" date="2021-08" db="EMBL/GenBank/DDBJ databases">
        <title>WGS assembly of Ceratopteris richardii.</title>
        <authorList>
            <person name="Marchant D.B."/>
            <person name="Chen G."/>
            <person name="Jenkins J."/>
            <person name="Shu S."/>
            <person name="Leebens-Mack J."/>
            <person name="Grimwood J."/>
            <person name="Schmutz J."/>
            <person name="Soltis P."/>
            <person name="Soltis D."/>
            <person name="Chen Z.-H."/>
        </authorList>
    </citation>
    <scope>NUCLEOTIDE SEQUENCE</scope>
    <source>
        <strain evidence="2">Whitten #5841</strain>
        <tissue evidence="2">Leaf</tissue>
    </source>
</reference>
<feature type="compositionally biased region" description="Basic and acidic residues" evidence="1">
    <location>
        <begin position="194"/>
        <end position="204"/>
    </location>
</feature>
<name>A0A8T2V3V9_CERRI</name>
<accession>A0A8T2V3V9</accession>
<organism evidence="2 3">
    <name type="scientific">Ceratopteris richardii</name>
    <name type="common">Triangle waterfern</name>
    <dbReference type="NCBI Taxonomy" id="49495"/>
    <lineage>
        <taxon>Eukaryota</taxon>
        <taxon>Viridiplantae</taxon>
        <taxon>Streptophyta</taxon>
        <taxon>Embryophyta</taxon>
        <taxon>Tracheophyta</taxon>
        <taxon>Polypodiopsida</taxon>
        <taxon>Polypodiidae</taxon>
        <taxon>Polypodiales</taxon>
        <taxon>Pteridineae</taxon>
        <taxon>Pteridaceae</taxon>
        <taxon>Parkerioideae</taxon>
        <taxon>Ceratopteris</taxon>
    </lineage>
</organism>
<feature type="compositionally biased region" description="Basic and acidic residues" evidence="1">
    <location>
        <begin position="164"/>
        <end position="186"/>
    </location>
</feature>
<feature type="region of interest" description="Disordered" evidence="1">
    <location>
        <begin position="136"/>
        <end position="239"/>
    </location>
</feature>
<evidence type="ECO:0000313" key="2">
    <source>
        <dbReference type="EMBL" id="KAH7440435.1"/>
    </source>
</evidence>
<keyword evidence="3" id="KW-1185">Reference proteome</keyword>
<evidence type="ECO:0000313" key="3">
    <source>
        <dbReference type="Proteomes" id="UP000825935"/>
    </source>
</evidence>
<sequence length="762" mass="83749">MRSFAMPQKASAYIQTAKKRKINESAFPRNVRDSSSLAACRGATTNLDLKQQTHGHRTFDIRDGEELQLPGLFREPFNNQVERFSTKDPLDMSLKDHVQSVLLEVREAKEKLFQWWRKEMQTILSTSSQKIESRMDVGTGKGTMDCSASREPPNTESNLIGDQARQKQKWDNRDSENPQRMAKGDEVCELSRSSFDKKNDEVSPHLKPIATADCGPRKGSKTANELDRESPNNNVSNEKMKVDEPTAGVMNRLPIENKNALFYMCFGTDLGEDVKGVEGLDGTLANGVTMREEFDFSNTNHDIHKSMDHLERFRETKNALLGMGVEDDDESNEGNDVGCSLDSAASSKANLGFSKVTMGMQSGFSKDIDPGFAPCCGEKGTEHSSLNCELEAVTNSADIYRSSDVKKDEPLNDRKLAVVKEGPVNNNSESRIDDDNSLVDRMAGVGSRQPLPKDKHIIGGSLSQISQPKAGQQEEGIIFRSVNGMKNSHGTAMTFKGTALDCKHDLFQQGNHTHANPLNPTLSNIFFSKDLIEPPAGDKDKTERLGMTSDCDTLGMPDGACPSWNMFAASKSGLNHTLQDSRDGQPGYASQSKLGDSILSTGRTADFPGFDPMLGFTSYSRTGAEMMYAYQERANTNPMYFSSLCTNNSVYSTPSNKVMSVQNFPLSTAPLGTSSSRPMLMGMPGHVLGHHEHSNLHMFLGLGMNGVSTASDGVHMFPRIYSQNNQQTSHASCKNTPQSTASLVTQQQNSSVQEKAILELNF</sequence>
<dbReference type="Proteomes" id="UP000825935">
    <property type="component" value="Chromosome 4"/>
</dbReference>
<proteinExistence type="predicted"/>
<dbReference type="AlphaFoldDB" id="A0A8T2V3V9"/>
<dbReference type="EMBL" id="CM035409">
    <property type="protein sequence ID" value="KAH7440435.1"/>
    <property type="molecule type" value="Genomic_DNA"/>
</dbReference>
<comment type="caution">
    <text evidence="2">The sequence shown here is derived from an EMBL/GenBank/DDBJ whole genome shotgun (WGS) entry which is preliminary data.</text>
</comment>